<proteinExistence type="predicted"/>
<feature type="transmembrane region" description="Helical" evidence="2">
    <location>
        <begin position="168"/>
        <end position="189"/>
    </location>
</feature>
<evidence type="ECO:0000259" key="3">
    <source>
        <dbReference type="PROSITE" id="PS51746"/>
    </source>
</evidence>
<dbReference type="SUPFAM" id="SSF81606">
    <property type="entry name" value="PP2C-like"/>
    <property type="match status" value="1"/>
</dbReference>
<dbReference type="SMART" id="SM00332">
    <property type="entry name" value="PP2Cc"/>
    <property type="match status" value="1"/>
</dbReference>
<gene>
    <name evidence="4" type="ORF">D9613_003489</name>
</gene>
<keyword evidence="2" id="KW-1133">Transmembrane helix</keyword>
<protein>
    <recommendedName>
        <fullName evidence="3">PPM-type phosphatase domain-containing protein</fullName>
    </recommendedName>
</protein>
<keyword evidence="2" id="KW-0812">Transmembrane</keyword>
<feature type="region of interest" description="Disordered" evidence="1">
    <location>
        <begin position="358"/>
        <end position="377"/>
    </location>
</feature>
<dbReference type="Pfam" id="PF00481">
    <property type="entry name" value="PP2C"/>
    <property type="match status" value="1"/>
</dbReference>
<dbReference type="InterPro" id="IPR036457">
    <property type="entry name" value="PPM-type-like_dom_sf"/>
</dbReference>
<feature type="transmembrane region" description="Helical" evidence="2">
    <location>
        <begin position="81"/>
        <end position="99"/>
    </location>
</feature>
<comment type="caution">
    <text evidence="4">The sequence shown here is derived from an EMBL/GenBank/DDBJ whole genome shotgun (WGS) entry which is preliminary data.</text>
</comment>
<evidence type="ECO:0000313" key="5">
    <source>
        <dbReference type="Proteomes" id="UP000521872"/>
    </source>
</evidence>
<feature type="transmembrane region" description="Helical" evidence="2">
    <location>
        <begin position="6"/>
        <end position="30"/>
    </location>
</feature>
<dbReference type="PROSITE" id="PS51746">
    <property type="entry name" value="PPM_2"/>
    <property type="match status" value="1"/>
</dbReference>
<dbReference type="InterPro" id="IPR015655">
    <property type="entry name" value="PP2C"/>
</dbReference>
<dbReference type="CDD" id="cd00143">
    <property type="entry name" value="PP2Cc"/>
    <property type="match status" value="1"/>
</dbReference>
<sequence length="748" mass="82546">MNKTGLLQLIGYILNWGFFGILGMQVYVYYLAFPKDSARKKALVYILLILEAAHTIIFTSSAFNIFATGFGDAAVLDRVDLLWSSVPVMSGLVIITDCARDSGIRGAEVYYASRIASFSYAEKKYLSGLVTTLAVLQFGGAIALGVQTKNAILYSRLIGSGPLITSTIWQSSSLGCNLIIAVCMLSSILRNILKARPLVPHKTAIKFTLQYRNISSLNTPAASRTLLISGLGIVVATACVLYTSEIHSDFEEEDNQIHGLYTRGSKYFDVLSSSGSIAYRPTIPGIRRYDTVQVDSNSPSEDRLSEIHVPFSPTLTLATFLVLDGHNGGKLAHKLRDTLPTSVLLSIADVYSKYAEMEDMGGPGRNPGELPNPRPSSEALDEAIKSAFNTVDYLIVHGGAMKALGLDKDAYDALQKDNSDTSTTTSPASSSRTRLEAFREVALANEGSCALMAVYNSDERSLRLALTGDSRAVFGRRVQSNDGKFVYEAEQLTMDQNATNTEEAARLHAEHPDEPDILKNNRVLGWGPARAFGDGVMKWSRAVQRQLNLRVLGDRPRETCKTPPYFTAEPIITVKEKIEKGDFVVLATDGLWDCLTSEEVVGLVGMWLHKNGIRENLDTQKEVLVAPPPRHSIDDFFEDPRITLIRHLEASAQARTIKINEQPEQSVKPSELPVIFPEGYKDKTGMYKYWRTEKKFVCQDQDTNVASHLARNALGGADADLRDTLMEISPPRSRRFRDDISIIVVFFD</sequence>
<keyword evidence="2" id="KW-0472">Membrane</keyword>
<feature type="transmembrane region" description="Helical" evidence="2">
    <location>
        <begin position="225"/>
        <end position="243"/>
    </location>
</feature>
<accession>A0A8H4QPH1</accession>
<organism evidence="4 5">
    <name type="scientific">Agrocybe pediades</name>
    <dbReference type="NCBI Taxonomy" id="84607"/>
    <lineage>
        <taxon>Eukaryota</taxon>
        <taxon>Fungi</taxon>
        <taxon>Dikarya</taxon>
        <taxon>Basidiomycota</taxon>
        <taxon>Agaricomycotina</taxon>
        <taxon>Agaricomycetes</taxon>
        <taxon>Agaricomycetidae</taxon>
        <taxon>Agaricales</taxon>
        <taxon>Agaricineae</taxon>
        <taxon>Strophariaceae</taxon>
        <taxon>Agrocybe</taxon>
    </lineage>
</organism>
<dbReference type="PANTHER" id="PTHR47992">
    <property type="entry name" value="PROTEIN PHOSPHATASE"/>
    <property type="match status" value="1"/>
</dbReference>
<dbReference type="Proteomes" id="UP000521872">
    <property type="component" value="Unassembled WGS sequence"/>
</dbReference>
<feature type="transmembrane region" description="Helical" evidence="2">
    <location>
        <begin position="125"/>
        <end position="148"/>
    </location>
</feature>
<dbReference type="AlphaFoldDB" id="A0A8H4QPH1"/>
<feature type="domain" description="PPM-type phosphatase" evidence="3">
    <location>
        <begin position="286"/>
        <end position="747"/>
    </location>
</feature>
<dbReference type="GO" id="GO:0004722">
    <property type="term" value="F:protein serine/threonine phosphatase activity"/>
    <property type="evidence" value="ECO:0007669"/>
    <property type="project" value="InterPro"/>
</dbReference>
<evidence type="ECO:0000313" key="4">
    <source>
        <dbReference type="EMBL" id="KAF4614496.1"/>
    </source>
</evidence>
<evidence type="ECO:0000256" key="2">
    <source>
        <dbReference type="SAM" id="Phobius"/>
    </source>
</evidence>
<dbReference type="EMBL" id="JAACJL010000044">
    <property type="protein sequence ID" value="KAF4614496.1"/>
    <property type="molecule type" value="Genomic_DNA"/>
</dbReference>
<evidence type="ECO:0000256" key="1">
    <source>
        <dbReference type="SAM" id="MobiDB-lite"/>
    </source>
</evidence>
<reference evidence="4 5" key="1">
    <citation type="submission" date="2019-12" db="EMBL/GenBank/DDBJ databases">
        <authorList>
            <person name="Floudas D."/>
            <person name="Bentzer J."/>
            <person name="Ahren D."/>
            <person name="Johansson T."/>
            <person name="Persson P."/>
            <person name="Tunlid A."/>
        </authorList>
    </citation>
    <scope>NUCLEOTIDE SEQUENCE [LARGE SCALE GENOMIC DNA]</scope>
    <source>
        <strain evidence="4 5">CBS 102.39</strain>
    </source>
</reference>
<feature type="transmembrane region" description="Helical" evidence="2">
    <location>
        <begin position="42"/>
        <end position="66"/>
    </location>
</feature>
<dbReference type="Gene3D" id="3.60.40.10">
    <property type="entry name" value="PPM-type phosphatase domain"/>
    <property type="match status" value="1"/>
</dbReference>
<name>A0A8H4QPH1_9AGAR</name>
<keyword evidence="5" id="KW-1185">Reference proteome</keyword>
<dbReference type="InterPro" id="IPR001932">
    <property type="entry name" value="PPM-type_phosphatase-like_dom"/>
</dbReference>